<accession>D3AQ30</accession>
<dbReference type="AlphaFoldDB" id="D3AQ30"/>
<evidence type="ECO:0000313" key="3">
    <source>
        <dbReference type="Proteomes" id="UP000004968"/>
    </source>
</evidence>
<dbReference type="Proteomes" id="UP000004968">
    <property type="component" value="Unassembled WGS sequence"/>
</dbReference>
<feature type="region of interest" description="Disordered" evidence="1">
    <location>
        <begin position="1"/>
        <end position="31"/>
    </location>
</feature>
<organism evidence="2 3">
    <name type="scientific">Hungatella hathewayi DSM 13479</name>
    <dbReference type="NCBI Taxonomy" id="566550"/>
    <lineage>
        <taxon>Bacteria</taxon>
        <taxon>Bacillati</taxon>
        <taxon>Bacillota</taxon>
        <taxon>Clostridia</taxon>
        <taxon>Lachnospirales</taxon>
        <taxon>Lachnospiraceae</taxon>
        <taxon>Hungatella</taxon>
    </lineage>
</organism>
<feature type="non-terminal residue" evidence="2">
    <location>
        <position position="45"/>
    </location>
</feature>
<dbReference type="EMBL" id="ACIO01000620">
    <property type="protein sequence ID" value="EFC96087.1"/>
    <property type="molecule type" value="Genomic_DNA"/>
</dbReference>
<gene>
    <name evidence="2" type="ORF">CLOSTHATH_05736</name>
</gene>
<proteinExistence type="predicted"/>
<dbReference type="HOGENOM" id="CLU_3209351_0_0_9"/>
<evidence type="ECO:0000256" key="1">
    <source>
        <dbReference type="SAM" id="MobiDB-lite"/>
    </source>
</evidence>
<evidence type="ECO:0000313" key="2">
    <source>
        <dbReference type="EMBL" id="EFC96087.1"/>
    </source>
</evidence>
<comment type="caution">
    <text evidence="2">The sequence shown here is derived from an EMBL/GenBank/DDBJ whole genome shotgun (WGS) entry which is preliminary data.</text>
</comment>
<protein>
    <submittedName>
        <fullName evidence="2">Uncharacterized protein</fullName>
    </submittedName>
</protein>
<sequence>MRNFFQKNSRHDKNSNPSVPTRTGERSFPRRISMKVSGMNRTFTL</sequence>
<reference evidence="2 3" key="1">
    <citation type="submission" date="2010-01" db="EMBL/GenBank/DDBJ databases">
        <authorList>
            <person name="Weinstock G."/>
            <person name="Sodergren E."/>
            <person name="Clifton S."/>
            <person name="Fulton L."/>
            <person name="Fulton B."/>
            <person name="Courtney L."/>
            <person name="Fronick C."/>
            <person name="Harrison M."/>
            <person name="Strong C."/>
            <person name="Farmer C."/>
            <person name="Delahaunty K."/>
            <person name="Markovic C."/>
            <person name="Hall O."/>
            <person name="Minx P."/>
            <person name="Tomlinson C."/>
            <person name="Mitreva M."/>
            <person name="Nelson J."/>
            <person name="Hou S."/>
            <person name="Wollam A."/>
            <person name="Pepin K.H."/>
            <person name="Johnson M."/>
            <person name="Bhonagiri V."/>
            <person name="Nash W.E."/>
            <person name="Warren W."/>
            <person name="Chinwalla A."/>
            <person name="Mardis E.R."/>
            <person name="Wilson R.K."/>
        </authorList>
    </citation>
    <scope>NUCLEOTIDE SEQUENCE [LARGE SCALE GENOMIC DNA]</scope>
    <source>
        <strain evidence="2 3">DSM 13479</strain>
    </source>
</reference>
<name>D3AQ30_9FIRM</name>